<dbReference type="RefSeq" id="WP_162659987.1">
    <property type="nucleotide sequence ID" value="NZ_LR593887.1"/>
</dbReference>
<protein>
    <submittedName>
        <fullName evidence="1">Uncharacterized protein</fullName>
    </submittedName>
</protein>
<reference evidence="1" key="1">
    <citation type="submission" date="2019-04" db="EMBL/GenBank/DDBJ databases">
        <authorList>
            <consortium name="Science for Life Laboratories"/>
        </authorList>
    </citation>
    <scope>NUCLEOTIDE SEQUENCE</scope>
    <source>
        <strain evidence="1">MBLW1</strain>
    </source>
</reference>
<dbReference type="EMBL" id="LR593887">
    <property type="protein sequence ID" value="VTS07304.1"/>
    <property type="molecule type" value="Genomic_DNA"/>
</dbReference>
<dbReference type="EMBL" id="LR586016">
    <property type="protein sequence ID" value="VIP04973.1"/>
    <property type="molecule type" value="Genomic_DNA"/>
</dbReference>
<keyword evidence="2" id="KW-1185">Reference proteome</keyword>
<accession>A0A6C2YUY3</accession>
<dbReference type="KEGG" id="tim:GMBLW1_42200"/>
<name>A0A6C2YUY3_9BACT</name>
<evidence type="ECO:0000313" key="2">
    <source>
        <dbReference type="Proteomes" id="UP000464378"/>
    </source>
</evidence>
<dbReference type="Proteomes" id="UP000464378">
    <property type="component" value="Chromosome"/>
</dbReference>
<organism evidence="1">
    <name type="scientific">Tuwongella immobilis</name>
    <dbReference type="NCBI Taxonomy" id="692036"/>
    <lineage>
        <taxon>Bacteria</taxon>
        <taxon>Pseudomonadati</taxon>
        <taxon>Planctomycetota</taxon>
        <taxon>Planctomycetia</taxon>
        <taxon>Gemmatales</taxon>
        <taxon>Gemmataceae</taxon>
        <taxon>Tuwongella</taxon>
    </lineage>
</organism>
<dbReference type="AlphaFoldDB" id="A0A6C2YUY3"/>
<dbReference type="InParanoid" id="A0A6C2YUY3"/>
<proteinExistence type="predicted"/>
<sequence>MNAPDELLDAIYLGDDPDSAALMLADWYEERDQPHWAWLIRLSVFRRQTAMMDPRWEYWDELRSLWIERHRADWFAGYPWQQWEPEPAARGDWFDDWGQPVAFQHLAGRQPGQSPGEWNAACWRDLPLRRTRFYGGTADTQAAVEPILSQLRGISLAQFAEENDRIFDWLGNSKQPIQLESLAVELPNSRALQHPAFRHSEAVERLRSLAVRLPAAAEMSGIRWGETIWAKRLRSLMLRAEDGGESWPRLVVHPITDRAVFPELENLRLERFSLDWPVEARGPMQGWNPTRKLRNLVLAEVTTGRNWAVLGAHWRWCGVESLRLEFAQWHAGLQAFLAPFPAGGTLRHLEFRLGDLSAENWERFCDWPGFATLNRCLIHASTLPQVGFEPFVSAVSQSDIRHLELIQMRDESGGDWETMALEHLAESLRPGQLLGLRLRLGGEFNLSESAFEAMVRLLSAPSTAKLRSFEWQVSLDGERLSRLVDALRLPHLRRLKFRFSRPYQCNLHALLTSPQLPRLACVMVDSDVRVMAPESWQSVSLGGRGQVFTELSRIQPDEPFQESIWR</sequence>
<evidence type="ECO:0000313" key="1">
    <source>
        <dbReference type="EMBL" id="VIP04973.1"/>
    </source>
</evidence>
<gene>
    <name evidence="1" type="ORF">GMBLW1_42200</name>
</gene>